<proteinExistence type="predicted"/>
<sequence>MSWNSHPAYAGGGPSDGASASQAREPVEPEQLGLECLCGKVFGVINGIIGPHRVCHCNVCKKVTGGTHANILIVDRDHLMIDQNLMVKFSWYDPDEFNTMTDIFRCGQCGSPIYKCHEYYPDIIKVFVGCLKHMSYLESNQPDKELKTHARLAWLPSLVKPPTPPSTSSLSSLDSNMELVESEPDMEIVVRVSSSSEEDKDTSSDDREWP</sequence>
<evidence type="ECO:0000313" key="1">
    <source>
        <dbReference type="EMBL" id="KAI6086588.1"/>
    </source>
</evidence>
<protein>
    <submittedName>
        <fullName evidence="1">Mss4-like protein</fullName>
    </submittedName>
</protein>
<dbReference type="Proteomes" id="UP001497680">
    <property type="component" value="Unassembled WGS sequence"/>
</dbReference>
<dbReference type="EMBL" id="MU394314">
    <property type="protein sequence ID" value="KAI6086588.1"/>
    <property type="molecule type" value="Genomic_DNA"/>
</dbReference>
<keyword evidence="2" id="KW-1185">Reference proteome</keyword>
<reference evidence="1 2" key="1">
    <citation type="journal article" date="2022" name="New Phytol.">
        <title>Ecological generalism drives hyperdiversity of secondary metabolite gene clusters in xylarialean endophytes.</title>
        <authorList>
            <person name="Franco M.E.E."/>
            <person name="Wisecaver J.H."/>
            <person name="Arnold A.E."/>
            <person name="Ju Y.M."/>
            <person name="Slot J.C."/>
            <person name="Ahrendt S."/>
            <person name="Moore L.P."/>
            <person name="Eastman K.E."/>
            <person name="Scott K."/>
            <person name="Konkel Z."/>
            <person name="Mondo S.J."/>
            <person name="Kuo A."/>
            <person name="Hayes R.D."/>
            <person name="Haridas S."/>
            <person name="Andreopoulos B."/>
            <person name="Riley R."/>
            <person name="LaButti K."/>
            <person name="Pangilinan J."/>
            <person name="Lipzen A."/>
            <person name="Amirebrahimi M."/>
            <person name="Yan J."/>
            <person name="Adam C."/>
            <person name="Keymanesh K."/>
            <person name="Ng V."/>
            <person name="Louie K."/>
            <person name="Northen T."/>
            <person name="Drula E."/>
            <person name="Henrissat B."/>
            <person name="Hsieh H.M."/>
            <person name="Youens-Clark K."/>
            <person name="Lutzoni F."/>
            <person name="Miadlikowska J."/>
            <person name="Eastwood D.C."/>
            <person name="Hamelin R.C."/>
            <person name="Grigoriev I.V."/>
            <person name="U'Ren J.M."/>
        </authorList>
    </citation>
    <scope>NUCLEOTIDE SEQUENCE [LARGE SCALE GENOMIC DNA]</scope>
    <source>
        <strain evidence="1 2">ER1909</strain>
    </source>
</reference>
<evidence type="ECO:0000313" key="2">
    <source>
        <dbReference type="Proteomes" id="UP001497680"/>
    </source>
</evidence>
<accession>A0ACC0D1Z6</accession>
<name>A0ACC0D1Z6_9PEZI</name>
<organism evidence="1 2">
    <name type="scientific">Hypoxylon rubiginosum</name>
    <dbReference type="NCBI Taxonomy" id="110542"/>
    <lineage>
        <taxon>Eukaryota</taxon>
        <taxon>Fungi</taxon>
        <taxon>Dikarya</taxon>
        <taxon>Ascomycota</taxon>
        <taxon>Pezizomycotina</taxon>
        <taxon>Sordariomycetes</taxon>
        <taxon>Xylariomycetidae</taxon>
        <taxon>Xylariales</taxon>
        <taxon>Hypoxylaceae</taxon>
        <taxon>Hypoxylon</taxon>
    </lineage>
</organism>
<gene>
    <name evidence="1" type="ORF">F4821DRAFT_259826</name>
</gene>
<comment type="caution">
    <text evidence="1">The sequence shown here is derived from an EMBL/GenBank/DDBJ whole genome shotgun (WGS) entry which is preliminary data.</text>
</comment>